<keyword evidence="3" id="KW-1185">Reference proteome</keyword>
<dbReference type="GO" id="GO:0016787">
    <property type="term" value="F:hydrolase activity"/>
    <property type="evidence" value="ECO:0007669"/>
    <property type="project" value="UniProtKB-KW"/>
</dbReference>
<evidence type="ECO:0000313" key="3">
    <source>
        <dbReference type="Proteomes" id="UP001595912"/>
    </source>
</evidence>
<dbReference type="RefSeq" id="WP_380126704.1">
    <property type="nucleotide sequence ID" value="NZ_JBHSIU010000091.1"/>
</dbReference>
<comment type="caution">
    <text evidence="2">The sequence shown here is derived from an EMBL/GenBank/DDBJ whole genome shotgun (WGS) entry which is preliminary data.</text>
</comment>
<dbReference type="EMBL" id="JBHSIU010000091">
    <property type="protein sequence ID" value="MFC5006103.1"/>
    <property type="molecule type" value="Genomic_DNA"/>
</dbReference>
<dbReference type="PANTHER" id="PTHR42951:SF22">
    <property type="entry name" value="METALLO BETA-LACTAMASE SUPERFAMILY LIPOPROTEIN"/>
    <property type="match status" value="1"/>
</dbReference>
<dbReference type="InterPro" id="IPR001279">
    <property type="entry name" value="Metallo-B-lactamas"/>
</dbReference>
<dbReference type="SUPFAM" id="SSF56281">
    <property type="entry name" value="Metallo-hydrolase/oxidoreductase"/>
    <property type="match status" value="1"/>
</dbReference>
<evidence type="ECO:0000259" key="1">
    <source>
        <dbReference type="SMART" id="SM00849"/>
    </source>
</evidence>
<dbReference type="InterPro" id="IPR036866">
    <property type="entry name" value="RibonucZ/Hydroxyglut_hydro"/>
</dbReference>
<protein>
    <submittedName>
        <fullName evidence="2">MBL fold metallo-hydrolase</fullName>
        <ecNumber evidence="2">3.-.-.-</ecNumber>
    </submittedName>
</protein>
<name>A0ABV9WCD5_9ACTN</name>
<organism evidence="2 3">
    <name type="scientific">Dactylosporangium cerinum</name>
    <dbReference type="NCBI Taxonomy" id="1434730"/>
    <lineage>
        <taxon>Bacteria</taxon>
        <taxon>Bacillati</taxon>
        <taxon>Actinomycetota</taxon>
        <taxon>Actinomycetes</taxon>
        <taxon>Micromonosporales</taxon>
        <taxon>Micromonosporaceae</taxon>
        <taxon>Dactylosporangium</taxon>
    </lineage>
</organism>
<dbReference type="EC" id="3.-.-.-" evidence="2"/>
<dbReference type="Proteomes" id="UP001595912">
    <property type="component" value="Unassembled WGS sequence"/>
</dbReference>
<dbReference type="PANTHER" id="PTHR42951">
    <property type="entry name" value="METALLO-BETA-LACTAMASE DOMAIN-CONTAINING"/>
    <property type="match status" value="1"/>
</dbReference>
<dbReference type="Pfam" id="PF00753">
    <property type="entry name" value="Lactamase_B"/>
    <property type="match status" value="1"/>
</dbReference>
<proteinExistence type="predicted"/>
<feature type="domain" description="Metallo-beta-lactamase" evidence="1">
    <location>
        <begin position="18"/>
        <end position="211"/>
    </location>
</feature>
<reference evidence="3" key="1">
    <citation type="journal article" date="2019" name="Int. J. Syst. Evol. Microbiol.">
        <title>The Global Catalogue of Microorganisms (GCM) 10K type strain sequencing project: providing services to taxonomists for standard genome sequencing and annotation.</title>
        <authorList>
            <consortium name="The Broad Institute Genomics Platform"/>
            <consortium name="The Broad Institute Genome Sequencing Center for Infectious Disease"/>
            <person name="Wu L."/>
            <person name="Ma J."/>
        </authorList>
    </citation>
    <scope>NUCLEOTIDE SEQUENCE [LARGE SCALE GENOMIC DNA]</scope>
    <source>
        <strain evidence="3">CGMCC 4.7152</strain>
    </source>
</reference>
<sequence length="281" mass="30004">MLTQIADGVLVHESEFVQSNAIVVQGRAGVLLIDPGVQDHELTCLANDLRELGQPVVAGFSTHPHWDHMLWHAEFGDAPRYGTARCEAAVRDELSDPDAKANIIEHLAETGIADKVPLDLYGLITALPTGTALIPWDGPQVRILEHQAHAPGHAALFIEERRVLVAGDMLSDVLIPMLDLHGTADPVEGYLAALRLLEGVAGGADAVVPGHGSVGGAGQAQARIDLDRAYVLALRDGRAPEDPRIGPSAKPDWTWVGDVHDGQAHRLAERINRGGKGTVTR</sequence>
<dbReference type="SMART" id="SM00849">
    <property type="entry name" value="Lactamase_B"/>
    <property type="match status" value="1"/>
</dbReference>
<evidence type="ECO:0000313" key="2">
    <source>
        <dbReference type="EMBL" id="MFC5006103.1"/>
    </source>
</evidence>
<dbReference type="InterPro" id="IPR050855">
    <property type="entry name" value="NDM-1-like"/>
</dbReference>
<gene>
    <name evidence="2" type="ORF">ACFPIJ_50835</name>
</gene>
<keyword evidence="2" id="KW-0378">Hydrolase</keyword>
<dbReference type="Gene3D" id="3.60.15.10">
    <property type="entry name" value="Ribonuclease Z/Hydroxyacylglutathione hydrolase-like"/>
    <property type="match status" value="1"/>
</dbReference>
<accession>A0ABV9WCD5</accession>